<dbReference type="GO" id="GO:0005975">
    <property type="term" value="P:carbohydrate metabolic process"/>
    <property type="evidence" value="ECO:0007669"/>
    <property type="project" value="InterPro"/>
</dbReference>
<dbReference type="Pfam" id="PF01915">
    <property type="entry name" value="Glyco_hydro_3_C"/>
    <property type="match status" value="1"/>
</dbReference>
<evidence type="ECO:0000313" key="8">
    <source>
        <dbReference type="Proteomes" id="UP000184159"/>
    </source>
</evidence>
<dbReference type="SUPFAM" id="SSF51445">
    <property type="entry name" value="(Trans)glycosidases"/>
    <property type="match status" value="1"/>
</dbReference>
<name>A0A1M4TSZ5_VIBGA</name>
<dbReference type="InterPro" id="IPR050288">
    <property type="entry name" value="Cellulose_deg_GH3"/>
</dbReference>
<sequence>MSIYKDASYTTSERVHDLLSQMTIEEKIAQLGAQWLILDEQGDHQERELEFTNQAVSRSVKEKLMHGLGQITRPLGTHIVDPVTGVKALNQLQKYLVEETRLGIPAIAHEECLVGLMAKDATLYPASINYGHTWNPELIEQVAQDISRQAKAIGAKQGLSPVLDVSRDVRWGRTEETLAEDPYLVGMIATSYVKGLQGKDRDFIATLKHYVGHSASEGARNHAPVNIGFKTLNDTFLLPFEMAVKLGKAGSVMPAYHDIDGEPCHSSAYLLTEILRHQWGFDGLVVADYGGVELLSEHHATATDRVDAAAQSFNAGLDVELPDDKCAIYLTEAIERGLITEEKINEIVTRILSVKFELGLFEDPYTPLPTEALHNDVSEKLAYQAAGESIVLLKNDGHLPLSQQSKVALIGPTADDPLALLSGYSFPVHLILGGSHASERVAKSIKEALAERVNLVGYQKGCDILPERNSGAPVFPGDVDIAVTQDKVSPVSLDTSAIASSVSIIDDADIAVVCVGDLAGLFQTGTIGEGSDADSLNLPGVQQQLLDAALDRGKPVVVLVTGGRPYRLGRAEDEAAAIVYGWEPGQGGADAIADMLTGVINPSGRLTVSIPKNVGAVPYYYNHKLKSSGTPIAFHFGSQFNFGFGLSYTHFDYTNATLAKTEYDFDESVALSVMITNSGERDGAEVVQLYVRDKVCSVVRPVKELKGFKKVHLKAGEQKTVTFHLPVDMLNFTDTSNQRVVEGGEFELMIGRSSQAIESRYTIHVSGSKKVLPQAWNMVCDVTVE</sequence>
<dbReference type="FunFam" id="2.60.40.10:FF:000495">
    <property type="entry name" value="Periplasmic beta-glucosidase"/>
    <property type="match status" value="1"/>
</dbReference>
<dbReference type="InterPro" id="IPR001764">
    <property type="entry name" value="Glyco_hydro_3_N"/>
</dbReference>
<organism evidence="7 8">
    <name type="scientific">Vibrio gazogenes DSM 21264 = NBRC 103151</name>
    <dbReference type="NCBI Taxonomy" id="1123492"/>
    <lineage>
        <taxon>Bacteria</taxon>
        <taxon>Pseudomonadati</taxon>
        <taxon>Pseudomonadota</taxon>
        <taxon>Gammaproteobacteria</taxon>
        <taxon>Vibrionales</taxon>
        <taxon>Vibrionaceae</taxon>
        <taxon>Vibrio</taxon>
    </lineage>
</organism>
<dbReference type="PANTHER" id="PTHR42715:SF10">
    <property type="entry name" value="BETA-GLUCOSIDASE"/>
    <property type="match status" value="1"/>
</dbReference>
<reference evidence="8" key="1">
    <citation type="submission" date="2016-11" db="EMBL/GenBank/DDBJ databases">
        <authorList>
            <person name="Varghese N."/>
            <person name="Submissions S."/>
        </authorList>
    </citation>
    <scope>NUCLEOTIDE SEQUENCE [LARGE SCALE GENOMIC DNA]</scope>
    <source>
        <strain evidence="8">DSM 21264</strain>
    </source>
</reference>
<dbReference type="InterPro" id="IPR026891">
    <property type="entry name" value="Fn3-like"/>
</dbReference>
<dbReference type="Proteomes" id="UP000184159">
    <property type="component" value="Unassembled WGS sequence"/>
</dbReference>
<dbReference type="SMART" id="SM01217">
    <property type="entry name" value="Fn3_like"/>
    <property type="match status" value="1"/>
</dbReference>
<accession>A0A1M4TSZ5</accession>
<keyword evidence="8" id="KW-1185">Reference proteome</keyword>
<proteinExistence type="inferred from homology"/>
<evidence type="ECO:0000256" key="1">
    <source>
        <dbReference type="ARBA" id="ARBA00005336"/>
    </source>
</evidence>
<protein>
    <recommendedName>
        <fullName evidence="5">Beta-D-glucoside glucohydrolase</fullName>
    </recommendedName>
    <alternativeName>
        <fullName evidence="3">Cellobiase</fullName>
    </alternativeName>
    <alternativeName>
        <fullName evidence="4">Gentiobiase</fullName>
    </alternativeName>
</protein>
<evidence type="ECO:0000259" key="6">
    <source>
        <dbReference type="SMART" id="SM01217"/>
    </source>
</evidence>
<evidence type="ECO:0000256" key="5">
    <source>
        <dbReference type="ARBA" id="ARBA00032594"/>
    </source>
</evidence>
<dbReference type="RefSeq" id="WP_072954848.1">
    <property type="nucleotide sequence ID" value="NZ_FQUH01000001.1"/>
</dbReference>
<feature type="domain" description="Fibronectin type III-like" evidence="6">
    <location>
        <begin position="685"/>
        <end position="754"/>
    </location>
</feature>
<evidence type="ECO:0000313" key="7">
    <source>
        <dbReference type="EMBL" id="SHE47572.1"/>
    </source>
</evidence>
<dbReference type="Gene3D" id="3.40.50.1700">
    <property type="entry name" value="Glycoside hydrolase family 3 C-terminal domain"/>
    <property type="match status" value="1"/>
</dbReference>
<keyword evidence="2" id="KW-0378">Hydrolase</keyword>
<dbReference type="GO" id="GO:0008422">
    <property type="term" value="F:beta-glucosidase activity"/>
    <property type="evidence" value="ECO:0007669"/>
    <property type="project" value="UniProtKB-ARBA"/>
</dbReference>
<dbReference type="InterPro" id="IPR036962">
    <property type="entry name" value="Glyco_hydro_3_N_sf"/>
</dbReference>
<evidence type="ECO:0000256" key="3">
    <source>
        <dbReference type="ARBA" id="ARBA00031448"/>
    </source>
</evidence>
<dbReference type="Gene3D" id="3.20.20.300">
    <property type="entry name" value="Glycoside hydrolase, family 3, N-terminal domain"/>
    <property type="match status" value="1"/>
</dbReference>
<dbReference type="InterPro" id="IPR013783">
    <property type="entry name" value="Ig-like_fold"/>
</dbReference>
<comment type="similarity">
    <text evidence="1">Belongs to the glycosyl hydrolase 3 family.</text>
</comment>
<evidence type="ECO:0000256" key="4">
    <source>
        <dbReference type="ARBA" id="ARBA00032194"/>
    </source>
</evidence>
<dbReference type="Pfam" id="PF00933">
    <property type="entry name" value="Glyco_hydro_3"/>
    <property type="match status" value="1"/>
</dbReference>
<dbReference type="InterPro" id="IPR002772">
    <property type="entry name" value="Glyco_hydro_3_C"/>
</dbReference>
<dbReference type="AlphaFoldDB" id="A0A1M4TSZ5"/>
<dbReference type="Pfam" id="PF14310">
    <property type="entry name" value="Fn3-like"/>
    <property type="match status" value="1"/>
</dbReference>
<dbReference type="PANTHER" id="PTHR42715">
    <property type="entry name" value="BETA-GLUCOSIDASE"/>
    <property type="match status" value="1"/>
</dbReference>
<dbReference type="EMBL" id="FQUH01000001">
    <property type="protein sequence ID" value="SHE47572.1"/>
    <property type="molecule type" value="Genomic_DNA"/>
</dbReference>
<evidence type="ECO:0000256" key="2">
    <source>
        <dbReference type="ARBA" id="ARBA00022801"/>
    </source>
</evidence>
<dbReference type="SUPFAM" id="SSF52279">
    <property type="entry name" value="Beta-D-glucan exohydrolase, C-terminal domain"/>
    <property type="match status" value="1"/>
</dbReference>
<dbReference type="PRINTS" id="PR00133">
    <property type="entry name" value="GLHYDRLASE3"/>
</dbReference>
<dbReference type="InterPro" id="IPR036881">
    <property type="entry name" value="Glyco_hydro_3_C_sf"/>
</dbReference>
<dbReference type="InterPro" id="IPR017853">
    <property type="entry name" value="GH"/>
</dbReference>
<dbReference type="Gene3D" id="2.60.40.10">
    <property type="entry name" value="Immunoglobulins"/>
    <property type="match status" value="1"/>
</dbReference>
<gene>
    <name evidence="7" type="ORF">SAMN02745781_00384</name>
</gene>